<evidence type="ECO:0000313" key="1">
    <source>
        <dbReference type="EMBL" id="KAI0049355.1"/>
    </source>
</evidence>
<evidence type="ECO:0000313" key="2">
    <source>
        <dbReference type="Proteomes" id="UP000814033"/>
    </source>
</evidence>
<reference evidence="1" key="2">
    <citation type="journal article" date="2022" name="New Phytol.">
        <title>Evolutionary transition to the ectomycorrhizal habit in the genomes of a hyperdiverse lineage of mushroom-forming fungi.</title>
        <authorList>
            <person name="Looney B."/>
            <person name="Miyauchi S."/>
            <person name="Morin E."/>
            <person name="Drula E."/>
            <person name="Courty P.E."/>
            <person name="Kohler A."/>
            <person name="Kuo A."/>
            <person name="LaButti K."/>
            <person name="Pangilinan J."/>
            <person name="Lipzen A."/>
            <person name="Riley R."/>
            <person name="Andreopoulos W."/>
            <person name="He G."/>
            <person name="Johnson J."/>
            <person name="Nolan M."/>
            <person name="Tritt A."/>
            <person name="Barry K.W."/>
            <person name="Grigoriev I.V."/>
            <person name="Nagy L.G."/>
            <person name="Hibbett D."/>
            <person name="Henrissat B."/>
            <person name="Matheny P.B."/>
            <person name="Labbe J."/>
            <person name="Martin F.M."/>
        </authorList>
    </citation>
    <scope>NUCLEOTIDE SEQUENCE</scope>
    <source>
        <strain evidence="1">FP105234-sp</strain>
    </source>
</reference>
<reference evidence="1" key="1">
    <citation type="submission" date="2021-02" db="EMBL/GenBank/DDBJ databases">
        <authorList>
            <consortium name="DOE Joint Genome Institute"/>
            <person name="Ahrendt S."/>
            <person name="Looney B.P."/>
            <person name="Miyauchi S."/>
            <person name="Morin E."/>
            <person name="Drula E."/>
            <person name="Courty P.E."/>
            <person name="Chicoki N."/>
            <person name="Fauchery L."/>
            <person name="Kohler A."/>
            <person name="Kuo A."/>
            <person name="Labutti K."/>
            <person name="Pangilinan J."/>
            <person name="Lipzen A."/>
            <person name="Riley R."/>
            <person name="Andreopoulos W."/>
            <person name="He G."/>
            <person name="Johnson J."/>
            <person name="Barry K.W."/>
            <person name="Grigoriev I.V."/>
            <person name="Nagy L."/>
            <person name="Hibbett D."/>
            <person name="Henrissat B."/>
            <person name="Matheny P.B."/>
            <person name="Labbe J."/>
            <person name="Martin F."/>
        </authorList>
    </citation>
    <scope>NUCLEOTIDE SEQUENCE</scope>
    <source>
        <strain evidence="1">FP105234-sp</strain>
    </source>
</reference>
<dbReference type="Proteomes" id="UP000814033">
    <property type="component" value="Unassembled WGS sequence"/>
</dbReference>
<dbReference type="EMBL" id="MU275874">
    <property type="protein sequence ID" value="KAI0049355.1"/>
    <property type="molecule type" value="Genomic_DNA"/>
</dbReference>
<proteinExistence type="predicted"/>
<sequence>MPGHERKSLSAGTATHIVAAFDPAIKDQSGAYLEDCQVRNDIVAAHAVDPENAAKLWALGERLVGQTFA</sequence>
<accession>A0ACB8RZ33</accession>
<protein>
    <submittedName>
        <fullName evidence="1">Uncharacterized protein</fullName>
    </submittedName>
</protein>
<name>A0ACB8RZ33_9AGAM</name>
<comment type="caution">
    <text evidence="1">The sequence shown here is derived from an EMBL/GenBank/DDBJ whole genome shotgun (WGS) entry which is preliminary data.</text>
</comment>
<keyword evidence="2" id="KW-1185">Reference proteome</keyword>
<gene>
    <name evidence="1" type="ORF">FA95DRAFT_1604477</name>
</gene>
<organism evidence="1 2">
    <name type="scientific">Auriscalpium vulgare</name>
    <dbReference type="NCBI Taxonomy" id="40419"/>
    <lineage>
        <taxon>Eukaryota</taxon>
        <taxon>Fungi</taxon>
        <taxon>Dikarya</taxon>
        <taxon>Basidiomycota</taxon>
        <taxon>Agaricomycotina</taxon>
        <taxon>Agaricomycetes</taxon>
        <taxon>Russulales</taxon>
        <taxon>Auriscalpiaceae</taxon>
        <taxon>Auriscalpium</taxon>
    </lineage>
</organism>